<protein>
    <submittedName>
        <fullName evidence="1">LPS-assembly lipoprotein</fullName>
    </submittedName>
</protein>
<dbReference type="Proteomes" id="UP001327219">
    <property type="component" value="Chromosome"/>
</dbReference>
<organism evidence="1 2">
    <name type="scientific">Candidatus Bandiella euplotis</name>
    <dbReference type="NCBI Taxonomy" id="1664265"/>
    <lineage>
        <taxon>Bacteria</taxon>
        <taxon>Pseudomonadati</taxon>
        <taxon>Pseudomonadota</taxon>
        <taxon>Alphaproteobacteria</taxon>
        <taxon>Rickettsiales</taxon>
        <taxon>Candidatus Midichloriaceae</taxon>
        <taxon>Candidatus Bandiella</taxon>
    </lineage>
</organism>
<proteinExistence type="predicted"/>
<keyword evidence="1" id="KW-0449">Lipoprotein</keyword>
<dbReference type="Gene3D" id="3.30.160.150">
    <property type="entry name" value="Lipoprotein like domain"/>
    <property type="match status" value="1"/>
</dbReference>
<keyword evidence="2" id="KW-1185">Reference proteome</keyword>
<dbReference type="EMBL" id="CP110820">
    <property type="protein sequence ID" value="WPX96072.1"/>
    <property type="molecule type" value="Genomic_DNA"/>
</dbReference>
<evidence type="ECO:0000313" key="1">
    <source>
        <dbReference type="EMBL" id="WPX96072.1"/>
    </source>
</evidence>
<gene>
    <name evidence="1" type="ORF">Bandiella_00175</name>
</gene>
<name>A0ABZ0UJF9_9RICK</name>
<reference evidence="1 2" key="1">
    <citation type="submission" date="2022-11" db="EMBL/GenBank/DDBJ databases">
        <title>Host association and intracellularity evolved multiple times independently in the Rickettsiales.</title>
        <authorList>
            <person name="Castelli M."/>
            <person name="Nardi T."/>
            <person name="Gammuto L."/>
            <person name="Bellinzona G."/>
            <person name="Sabaneyeva E."/>
            <person name="Potekhin A."/>
            <person name="Serra V."/>
            <person name="Petroni G."/>
            <person name="Sassera D."/>
        </authorList>
    </citation>
    <scope>NUCLEOTIDE SEQUENCE [LARGE SCALE GENOMIC DNA]</scope>
    <source>
        <strain evidence="1 2">NDG2</strain>
    </source>
</reference>
<dbReference type="RefSeq" id="WP_323733012.1">
    <property type="nucleotide sequence ID" value="NZ_CP110820.1"/>
</dbReference>
<accession>A0ABZ0UJF9</accession>
<evidence type="ECO:0000313" key="2">
    <source>
        <dbReference type="Proteomes" id="UP001327219"/>
    </source>
</evidence>
<sequence>MRIVKLLFVLLFCSGCGFKPFYHAKTRHGMLFDVAYQKIEDNAKNPRATFFLNNEIEKILDTKDKPKYLLKVKYDVDIDDYLIQDNSFASRKKIQVIMHYEVTDIQGGNVIATGQLMDFDSFAITESPYADYVSEDDLKTRILISLTQELRLQLIWKLAGIPLVK</sequence>